<evidence type="ECO:0000313" key="3">
    <source>
        <dbReference type="Proteomes" id="UP000789831"/>
    </source>
</evidence>
<sequence length="788" mass="91328">MLLQNLKNNLWKISPQNKYKLTNSLKRLFSQTLSCKHSQATTLKQPLSSNHSQTTTFKQTLSNDYFKEAKKRYAGAEERYAEVRKEYAKVDKELKRKEERIDRLRRKLDKEKYENELKTLEKKQECLENDREFWKLEMKKWSNVLASSDVPNTLPSDLQYVEPQPLLRTEGASWEFQSSEKFMNILRKALKDHYDNFRLKRYDKQSIPIYLILSGPGTGKSRIATELPRLARDCAENGSELQKRLSEAIVFNISLENSTALITNIETEARYIIGVRMLFQLMPEWHHKWSEFLAKHKHTSPEQVLEMIAKDCGVDYKDLTVFLTIDGLQKVIENEGDWKNKRSLFYSCLTTVANLVRSRNFIIGTCTATVYQPVEHCLADSHQRRIYLPVYRLQPPTRLINGVQQPVFADHPIIDMLVNDMGGCGRPLEILEYALKDKDIDQCNFMNLMSYICEQLQERYPEWKGVEGIIPLLRVILTHQPVARKKPIPGTNLLPEAYTSLGLVEFNATNQSQDGYLTCPYIWLWIIANTTNDPILRDWNFNNLQEALHKEDPRIPPGLQFWQHFENFIASIRVLKSRIFDDGAYLSLEEFHHGAKHTFNNTEIYNQHLQLEKAIVMQCEEGPVDKTGKYCIINASNAAAGDCFIPGMHLRRKSKDYCSTEVHQCKLLKNSSVNQITYEEERQKTANKEDIFILYTSGKSEVDLPKLSAIVDRDCWDAYFGPFAGRTFHYAKMMPLNANKATFTQLTGVKGIGTVRANELIRNRPFENLDDCVRKTNIPRNIVESFSI</sequence>
<comment type="caution">
    <text evidence="2">The sequence shown here is derived from an EMBL/GenBank/DDBJ whole genome shotgun (WGS) entry which is preliminary data.</text>
</comment>
<feature type="coiled-coil region" evidence="1">
    <location>
        <begin position="66"/>
        <end position="137"/>
    </location>
</feature>
<dbReference type="SUPFAM" id="SSF81585">
    <property type="entry name" value="PsbU/PolX domain-like"/>
    <property type="match status" value="1"/>
</dbReference>
<reference evidence="2" key="1">
    <citation type="submission" date="2021-06" db="EMBL/GenBank/DDBJ databases">
        <authorList>
            <person name="Kallberg Y."/>
            <person name="Tangrot J."/>
            <person name="Rosling A."/>
        </authorList>
    </citation>
    <scope>NUCLEOTIDE SEQUENCE</scope>
    <source>
        <strain evidence="2">MT106</strain>
    </source>
</reference>
<accession>A0A9N9BX08</accession>
<evidence type="ECO:0000256" key="1">
    <source>
        <dbReference type="SAM" id="Coils"/>
    </source>
</evidence>
<evidence type="ECO:0000313" key="2">
    <source>
        <dbReference type="EMBL" id="CAG8578879.1"/>
    </source>
</evidence>
<keyword evidence="3" id="KW-1185">Reference proteome</keyword>
<protein>
    <submittedName>
        <fullName evidence="2">10620_t:CDS:1</fullName>
    </submittedName>
</protein>
<keyword evidence="1" id="KW-0175">Coiled coil</keyword>
<dbReference type="AlphaFoldDB" id="A0A9N9BX08"/>
<proteinExistence type="predicted"/>
<organism evidence="2 3">
    <name type="scientific">Ambispora gerdemannii</name>
    <dbReference type="NCBI Taxonomy" id="144530"/>
    <lineage>
        <taxon>Eukaryota</taxon>
        <taxon>Fungi</taxon>
        <taxon>Fungi incertae sedis</taxon>
        <taxon>Mucoromycota</taxon>
        <taxon>Glomeromycotina</taxon>
        <taxon>Glomeromycetes</taxon>
        <taxon>Archaeosporales</taxon>
        <taxon>Ambisporaceae</taxon>
        <taxon>Ambispora</taxon>
    </lineage>
</organism>
<gene>
    <name evidence="2" type="ORF">AGERDE_LOCUS8019</name>
</gene>
<dbReference type="Gene3D" id="1.10.150.320">
    <property type="entry name" value="Photosystem II 12 kDa extrinsic protein"/>
    <property type="match status" value="1"/>
</dbReference>
<name>A0A9N9BX08_9GLOM</name>
<dbReference type="OrthoDB" id="2446007at2759"/>
<dbReference type="Proteomes" id="UP000789831">
    <property type="component" value="Unassembled WGS sequence"/>
</dbReference>
<dbReference type="EMBL" id="CAJVPL010001590">
    <property type="protein sequence ID" value="CAG8578879.1"/>
    <property type="molecule type" value="Genomic_DNA"/>
</dbReference>